<reference evidence="3" key="1">
    <citation type="journal article" date="2019" name="Int. J. Syst. Evol. Microbiol.">
        <title>The Global Catalogue of Microorganisms (GCM) 10K type strain sequencing project: providing services to taxonomists for standard genome sequencing and annotation.</title>
        <authorList>
            <consortium name="The Broad Institute Genomics Platform"/>
            <consortium name="The Broad Institute Genome Sequencing Center for Infectious Disease"/>
            <person name="Wu L."/>
            <person name="Ma J."/>
        </authorList>
    </citation>
    <scope>NUCLEOTIDE SEQUENCE [LARGE SCALE GENOMIC DNA]</scope>
    <source>
        <strain evidence="3">JCM 12393</strain>
    </source>
</reference>
<evidence type="ECO:0000313" key="2">
    <source>
        <dbReference type="EMBL" id="GAA1410710.1"/>
    </source>
</evidence>
<name>A0ABP4J8F1_9ACTN</name>
<proteinExistence type="predicted"/>
<comment type="caution">
    <text evidence="2">The sequence shown here is derived from an EMBL/GenBank/DDBJ whole genome shotgun (WGS) entry which is preliminary data.</text>
</comment>
<keyword evidence="3" id="KW-1185">Reference proteome</keyword>
<dbReference type="Proteomes" id="UP001499863">
    <property type="component" value="Unassembled WGS sequence"/>
</dbReference>
<protein>
    <recommendedName>
        <fullName evidence="1">DUF4240 domain-containing protein</fullName>
    </recommendedName>
</protein>
<feature type="domain" description="DUF4240" evidence="1">
    <location>
        <begin position="29"/>
        <end position="156"/>
    </location>
</feature>
<accession>A0ABP4J8F1</accession>
<evidence type="ECO:0000259" key="1">
    <source>
        <dbReference type="Pfam" id="PF14024"/>
    </source>
</evidence>
<sequence length="183" mass="20436">MIRSDTLAERNGTTMSTIDQEPAAELPWERFWQLIDLIGGEPAVAFCATFDDGCERLGAALAAGPAEEIVGFGERFAEALYRLDREEYGTQSASDPDDPEDRPLPLSDDGFLYARAAVVASGRTAYERVLADPALFARYSFRSGESLLYVHEEAYETATGEEWDHDTRYDYESCSNREGWPKL</sequence>
<gene>
    <name evidence="2" type="ORF">GCM10009639_61810</name>
</gene>
<dbReference type="EMBL" id="BAAAKJ010000395">
    <property type="protein sequence ID" value="GAA1410710.1"/>
    <property type="molecule type" value="Genomic_DNA"/>
</dbReference>
<organism evidence="2 3">
    <name type="scientific">Kitasatospora putterlickiae</name>
    <dbReference type="NCBI Taxonomy" id="221725"/>
    <lineage>
        <taxon>Bacteria</taxon>
        <taxon>Bacillati</taxon>
        <taxon>Actinomycetota</taxon>
        <taxon>Actinomycetes</taxon>
        <taxon>Kitasatosporales</taxon>
        <taxon>Streptomycetaceae</taxon>
        <taxon>Kitasatospora</taxon>
    </lineage>
</organism>
<dbReference type="InterPro" id="IPR025334">
    <property type="entry name" value="DUF4240"/>
</dbReference>
<evidence type="ECO:0000313" key="3">
    <source>
        <dbReference type="Proteomes" id="UP001499863"/>
    </source>
</evidence>
<dbReference type="Pfam" id="PF14024">
    <property type="entry name" value="DUF4240"/>
    <property type="match status" value="1"/>
</dbReference>